<dbReference type="SUPFAM" id="SSF46689">
    <property type="entry name" value="Homeodomain-like"/>
    <property type="match status" value="2"/>
</dbReference>
<dbReference type="Proteomes" id="UP000409147">
    <property type="component" value="Unassembled WGS sequence"/>
</dbReference>
<keyword evidence="1" id="KW-0805">Transcription regulation</keyword>
<evidence type="ECO:0000256" key="3">
    <source>
        <dbReference type="ARBA" id="ARBA00023163"/>
    </source>
</evidence>
<accession>A0A564TG35</accession>
<keyword evidence="2" id="KW-0238">DNA-binding</keyword>
<feature type="domain" description="HTH araC/xylS-type" evidence="4">
    <location>
        <begin position="189"/>
        <end position="287"/>
    </location>
</feature>
<keyword evidence="3" id="KW-0804">Transcription</keyword>
<sequence>MRLPKHLMPTDYFSVIPKTDVQITALPFYIREVGYCNDRKFIRGACNNYSDYLFVYSLCTMKFKKNDEKHPVHSHDIIVSACNTPLTFSLPISYGKTQREYLYFIIGGSHAQQFYNYIRRHDCTFHFNKLHHMLDLFLEILEIDYKSDPLSAQMHASSVVHQIYLELYILSQNILNAKKQTPVQDSAVNTALKYIQTHYQSDLSIDAVCNSVSFSKYYFCKLFKEHIGISIHQYVTEFRINKSKELLSYSKLSISAIATSVGFKNALTYTRNFEKLEHMTPSEYRELY</sequence>
<evidence type="ECO:0000313" key="5">
    <source>
        <dbReference type="EMBL" id="VUX06192.1"/>
    </source>
</evidence>
<dbReference type="InterPro" id="IPR018060">
    <property type="entry name" value="HTH_AraC"/>
</dbReference>
<dbReference type="EMBL" id="CABHNB010000020">
    <property type="protein sequence ID" value="VUX06192.1"/>
    <property type="molecule type" value="Genomic_DNA"/>
</dbReference>
<evidence type="ECO:0000259" key="4">
    <source>
        <dbReference type="PROSITE" id="PS01124"/>
    </source>
</evidence>
<proteinExistence type="predicted"/>
<dbReference type="InterPro" id="IPR009057">
    <property type="entry name" value="Homeodomain-like_sf"/>
</dbReference>
<evidence type="ECO:0000256" key="2">
    <source>
        <dbReference type="ARBA" id="ARBA00023125"/>
    </source>
</evidence>
<dbReference type="Gene3D" id="1.10.10.60">
    <property type="entry name" value="Homeodomain-like"/>
    <property type="match status" value="2"/>
</dbReference>
<dbReference type="PROSITE" id="PS01124">
    <property type="entry name" value="HTH_ARAC_FAMILY_2"/>
    <property type="match status" value="1"/>
</dbReference>
<name>A0A564TG35_9FIRM</name>
<protein>
    <submittedName>
        <fullName evidence="5">Arabinose operon regulatory protein</fullName>
    </submittedName>
</protein>
<evidence type="ECO:0000256" key="1">
    <source>
        <dbReference type="ARBA" id="ARBA00023015"/>
    </source>
</evidence>
<dbReference type="PANTHER" id="PTHR43280">
    <property type="entry name" value="ARAC-FAMILY TRANSCRIPTIONAL REGULATOR"/>
    <property type="match status" value="1"/>
</dbReference>
<keyword evidence="6" id="KW-1185">Reference proteome</keyword>
<gene>
    <name evidence="5" type="primary">araC_3</name>
    <name evidence="5" type="ORF">ROSSTS7063_01631</name>
</gene>
<dbReference type="Pfam" id="PF12833">
    <property type="entry name" value="HTH_18"/>
    <property type="match status" value="1"/>
</dbReference>
<dbReference type="GO" id="GO:0043565">
    <property type="term" value="F:sequence-specific DNA binding"/>
    <property type="evidence" value="ECO:0007669"/>
    <property type="project" value="InterPro"/>
</dbReference>
<dbReference type="RefSeq" id="WP_144368923.1">
    <property type="nucleotide sequence ID" value="NZ_CABHNB010000020.1"/>
</dbReference>
<evidence type="ECO:0000313" key="6">
    <source>
        <dbReference type="Proteomes" id="UP000409147"/>
    </source>
</evidence>
<dbReference type="SMART" id="SM00342">
    <property type="entry name" value="HTH_ARAC"/>
    <property type="match status" value="1"/>
</dbReference>
<dbReference type="PANTHER" id="PTHR43280:SF2">
    <property type="entry name" value="HTH-TYPE TRANSCRIPTIONAL REGULATOR EXSA"/>
    <property type="match status" value="1"/>
</dbReference>
<reference evidence="5 6" key="1">
    <citation type="submission" date="2019-07" db="EMBL/GenBank/DDBJ databases">
        <authorList>
            <person name="Hibberd C M."/>
            <person name="Gehrig L. J."/>
            <person name="Chang H.-W."/>
            <person name="Venkatesh S."/>
        </authorList>
    </citation>
    <scope>NUCLEOTIDE SEQUENCE [LARGE SCALE GENOMIC DNA]</scope>
    <source>
        <strain evidence="5">Ruminococcus_obeum_SSTS_Bg7063</strain>
    </source>
</reference>
<dbReference type="AlphaFoldDB" id="A0A564TG35"/>
<organism evidence="5 6">
    <name type="scientific">Blautia obeum</name>
    <dbReference type="NCBI Taxonomy" id="40520"/>
    <lineage>
        <taxon>Bacteria</taxon>
        <taxon>Bacillati</taxon>
        <taxon>Bacillota</taxon>
        <taxon>Clostridia</taxon>
        <taxon>Lachnospirales</taxon>
        <taxon>Lachnospiraceae</taxon>
        <taxon>Blautia</taxon>
    </lineage>
</organism>
<dbReference type="GO" id="GO:0003700">
    <property type="term" value="F:DNA-binding transcription factor activity"/>
    <property type="evidence" value="ECO:0007669"/>
    <property type="project" value="InterPro"/>
</dbReference>